<feature type="compositionally biased region" description="Polar residues" evidence="8">
    <location>
        <begin position="178"/>
        <end position="196"/>
    </location>
</feature>
<keyword evidence="6" id="KW-0406">Ion transport</keyword>
<evidence type="ECO:0000256" key="5">
    <source>
        <dbReference type="ARBA" id="ARBA00022989"/>
    </source>
</evidence>
<sequence>MPINPRMENPRKRQGFLSELKAYRGWGYPDVLQLRGSVLWSVIPVVSFSTLFTAGICTLYLVYGYNVSLPGSLIGYVAVVVGLLLAFRTNNAYDRYYEGRKLFSSMCTQIRNCARAVWIGIEDTSKEDHAEKIQIIKLLLAYTVAVKHHLRLEFGTHWEDLEDILPPGFQFTRFEGNADQTETGGDNPEDSSNQPTVPKRRPAYVRAPLRNVASRLPPTYGYHSGHGSQVNLIVEDWGDDVQPSMSLPLEIVYNLGLAFDVKFRENKLDGSRFGFISGTMNVLIEILGNLERIGNTPIPHAYNIHLKQAVTLYVWTLPFTLVPELGWLTIPAIFLISFVLFGVEAIGAEIENPFGYDKNDLPLDEYCKDLEGEIKYLEVHIPQKKDVIQTVQ</sequence>
<keyword evidence="2" id="KW-0813">Transport</keyword>
<keyword evidence="7 9" id="KW-0472">Membrane</keyword>
<gene>
    <name evidence="10" type="primary">sll1024_9</name>
    <name evidence="10" type="ORF">g.10955</name>
</gene>
<organism evidence="10">
    <name type="scientific">Anthurium amnicola</name>
    <dbReference type="NCBI Taxonomy" id="1678845"/>
    <lineage>
        <taxon>Eukaryota</taxon>
        <taxon>Viridiplantae</taxon>
        <taxon>Streptophyta</taxon>
        <taxon>Embryophyta</taxon>
        <taxon>Tracheophyta</taxon>
        <taxon>Spermatophyta</taxon>
        <taxon>Magnoliopsida</taxon>
        <taxon>Liliopsida</taxon>
        <taxon>Araceae</taxon>
        <taxon>Pothoideae</taxon>
        <taxon>Potheae</taxon>
        <taxon>Anthurium</taxon>
    </lineage>
</organism>
<evidence type="ECO:0000256" key="6">
    <source>
        <dbReference type="ARBA" id="ARBA00023065"/>
    </source>
</evidence>
<accession>A0A1D1XRQ7</accession>
<reference evidence="10" key="1">
    <citation type="submission" date="2015-07" db="EMBL/GenBank/DDBJ databases">
        <title>Transcriptome Assembly of Anthurium amnicola.</title>
        <authorList>
            <person name="Suzuki J."/>
        </authorList>
    </citation>
    <scope>NUCLEOTIDE SEQUENCE</scope>
</reference>
<dbReference type="AlphaFoldDB" id="A0A1D1XRQ7"/>
<dbReference type="Pfam" id="PF25539">
    <property type="entry name" value="Bestrophin_2"/>
    <property type="match status" value="2"/>
</dbReference>
<evidence type="ECO:0000313" key="10">
    <source>
        <dbReference type="EMBL" id="JAT45065.1"/>
    </source>
</evidence>
<evidence type="ECO:0000256" key="7">
    <source>
        <dbReference type="ARBA" id="ARBA00023136"/>
    </source>
</evidence>
<keyword evidence="4 9" id="KW-0812">Transmembrane</keyword>
<dbReference type="PANTHER" id="PTHR33281">
    <property type="entry name" value="UPF0187 PROTEIN YNEE"/>
    <property type="match status" value="1"/>
</dbReference>
<evidence type="ECO:0000256" key="3">
    <source>
        <dbReference type="ARBA" id="ARBA00022475"/>
    </source>
</evidence>
<dbReference type="GO" id="GO:0005886">
    <property type="term" value="C:plasma membrane"/>
    <property type="evidence" value="ECO:0007669"/>
    <property type="project" value="UniProtKB-SubCell"/>
</dbReference>
<feature type="transmembrane region" description="Helical" evidence="9">
    <location>
        <begin position="325"/>
        <end position="343"/>
    </location>
</feature>
<dbReference type="EMBL" id="GDJX01022871">
    <property type="protein sequence ID" value="JAT45065.1"/>
    <property type="molecule type" value="Transcribed_RNA"/>
</dbReference>
<keyword evidence="5 9" id="KW-1133">Transmembrane helix</keyword>
<feature type="region of interest" description="Disordered" evidence="8">
    <location>
        <begin position="175"/>
        <end position="201"/>
    </location>
</feature>
<dbReference type="PANTHER" id="PTHR33281:SF19">
    <property type="entry name" value="VOLTAGE-DEPENDENT ANION CHANNEL-FORMING PROTEIN YNEE"/>
    <property type="match status" value="1"/>
</dbReference>
<evidence type="ECO:0000256" key="9">
    <source>
        <dbReference type="SAM" id="Phobius"/>
    </source>
</evidence>
<name>A0A1D1XRQ7_9ARAE</name>
<proteinExistence type="predicted"/>
<dbReference type="GO" id="GO:0005254">
    <property type="term" value="F:chloride channel activity"/>
    <property type="evidence" value="ECO:0007669"/>
    <property type="project" value="InterPro"/>
</dbReference>
<feature type="transmembrane region" description="Helical" evidence="9">
    <location>
        <begin position="38"/>
        <end position="63"/>
    </location>
</feature>
<feature type="transmembrane region" description="Helical" evidence="9">
    <location>
        <begin position="69"/>
        <end position="87"/>
    </location>
</feature>
<evidence type="ECO:0000256" key="4">
    <source>
        <dbReference type="ARBA" id="ARBA00022692"/>
    </source>
</evidence>
<evidence type="ECO:0000256" key="2">
    <source>
        <dbReference type="ARBA" id="ARBA00022448"/>
    </source>
</evidence>
<comment type="subcellular location">
    <subcellularLocation>
        <location evidence="1">Cell membrane</location>
        <topology evidence="1">Multi-pass membrane protein</topology>
    </subcellularLocation>
</comment>
<protein>
    <submittedName>
        <fullName evidence="10">UPF0187 protein sll1024</fullName>
    </submittedName>
</protein>
<keyword evidence="3" id="KW-1003">Cell membrane</keyword>
<evidence type="ECO:0000256" key="1">
    <source>
        <dbReference type="ARBA" id="ARBA00004651"/>
    </source>
</evidence>
<evidence type="ECO:0000256" key="8">
    <source>
        <dbReference type="SAM" id="MobiDB-lite"/>
    </source>
</evidence>
<dbReference type="InterPro" id="IPR044669">
    <property type="entry name" value="YneE/VCCN1/2-like"/>
</dbReference>